<evidence type="ECO:0000313" key="2">
    <source>
        <dbReference type="Proteomes" id="UP000232003"/>
    </source>
</evidence>
<name>A0A2K8SFZ9_9NOSO</name>
<proteinExistence type="predicted"/>
<dbReference type="EMBL" id="CP024785">
    <property type="protein sequence ID" value="AUB34357.1"/>
    <property type="molecule type" value="Genomic_DNA"/>
</dbReference>
<dbReference type="AlphaFoldDB" id="A0A2K8SFZ9"/>
<gene>
    <name evidence="1" type="ORF">COO91_00177</name>
</gene>
<dbReference type="KEGG" id="nfl:COO91_00177"/>
<sequence length="41" mass="4780">MNFLKALINGGVILFSPESFIKRHFASNATFKDFARCYNYF</sequence>
<accession>A0A2K8SFZ9</accession>
<organism evidence="1 2">
    <name type="scientific">Nostoc flagelliforme CCNUN1</name>
    <dbReference type="NCBI Taxonomy" id="2038116"/>
    <lineage>
        <taxon>Bacteria</taxon>
        <taxon>Bacillati</taxon>
        <taxon>Cyanobacteriota</taxon>
        <taxon>Cyanophyceae</taxon>
        <taxon>Nostocales</taxon>
        <taxon>Nostocaceae</taxon>
        <taxon>Nostoc</taxon>
    </lineage>
</organism>
<protein>
    <submittedName>
        <fullName evidence="1">Uncharacterized protein</fullName>
    </submittedName>
</protein>
<keyword evidence="2" id="KW-1185">Reference proteome</keyword>
<evidence type="ECO:0000313" key="1">
    <source>
        <dbReference type="EMBL" id="AUB34357.1"/>
    </source>
</evidence>
<dbReference type="Proteomes" id="UP000232003">
    <property type="component" value="Chromosome"/>
</dbReference>
<reference evidence="1 2" key="1">
    <citation type="submission" date="2017-11" db="EMBL/GenBank/DDBJ databases">
        <title>Complete genome of a free-living desiccation-tolerant cyanobacterium and its photosynthetic adaptation to extreme terrestrial habitat.</title>
        <authorList>
            <person name="Shang J."/>
        </authorList>
    </citation>
    <scope>NUCLEOTIDE SEQUENCE [LARGE SCALE GENOMIC DNA]</scope>
    <source>
        <strain evidence="1 2">CCNUN1</strain>
    </source>
</reference>